<sequence>MSKFESKIKQVPYSQKSVFDMLSDLNNIERVRDRIPEDKIKDLKFDSDSVSISSPMGPVTLRVVEREEPKCIKFETEKSPVPMNLWIQMLPTSETESKLKVTISADLPFFMAAMAKKPLEEGVEKIAEALAMIPYDTTEP</sequence>
<dbReference type="RefSeq" id="WP_126678611.1">
    <property type="nucleotide sequence ID" value="NZ_CAUTUZ010000004.1"/>
</dbReference>
<dbReference type="OrthoDB" id="1011799at2"/>
<comment type="caution">
    <text evidence="1">The sequence shown here is derived from an EMBL/GenBank/DDBJ whole genome shotgun (WGS) entry which is preliminary data.</text>
</comment>
<proteinExistence type="predicted"/>
<dbReference type="CDD" id="cd07812">
    <property type="entry name" value="SRPBCC"/>
    <property type="match status" value="1"/>
</dbReference>
<evidence type="ECO:0000313" key="2">
    <source>
        <dbReference type="Proteomes" id="UP000278983"/>
    </source>
</evidence>
<dbReference type="EMBL" id="RYYU01000001">
    <property type="protein sequence ID" value="RUL59453.1"/>
    <property type="molecule type" value="Genomic_DNA"/>
</dbReference>
<organism evidence="1 2">
    <name type="scientific">Prevotella koreensis</name>
    <dbReference type="NCBI Taxonomy" id="2490854"/>
    <lineage>
        <taxon>Bacteria</taxon>
        <taxon>Pseudomonadati</taxon>
        <taxon>Bacteroidota</taxon>
        <taxon>Bacteroidia</taxon>
        <taxon>Bacteroidales</taxon>
        <taxon>Prevotellaceae</taxon>
        <taxon>Prevotella</taxon>
    </lineage>
</organism>
<evidence type="ECO:0000313" key="1">
    <source>
        <dbReference type="EMBL" id="RUL59453.1"/>
    </source>
</evidence>
<dbReference type="Proteomes" id="UP000278983">
    <property type="component" value="Unassembled WGS sequence"/>
</dbReference>
<protein>
    <submittedName>
        <fullName evidence="1">SRPBCC family protein</fullName>
    </submittedName>
</protein>
<gene>
    <name evidence="1" type="ORF">EHV08_06560</name>
</gene>
<dbReference type="AlphaFoldDB" id="A0A3S0PUQ8"/>
<accession>A0A3S0PUQ8</accession>
<reference evidence="1 2" key="1">
    <citation type="submission" date="2018-12" db="EMBL/GenBank/DDBJ databases">
        <title>Genome sequencing of Prevotella sp. KCOM 3155 (= JS262).</title>
        <authorList>
            <person name="Kook J.-K."/>
            <person name="Park S.-N."/>
            <person name="Lim Y.K."/>
        </authorList>
    </citation>
    <scope>NUCLEOTIDE SEQUENCE [LARGE SCALE GENOMIC DNA]</scope>
    <source>
        <strain evidence="1 2">KCOM 3155</strain>
    </source>
</reference>
<dbReference type="SUPFAM" id="SSF55961">
    <property type="entry name" value="Bet v1-like"/>
    <property type="match status" value="1"/>
</dbReference>
<dbReference type="InterPro" id="IPR023393">
    <property type="entry name" value="START-like_dom_sf"/>
</dbReference>
<keyword evidence="2" id="KW-1185">Reference proteome</keyword>
<dbReference type="Gene3D" id="3.30.530.20">
    <property type="match status" value="1"/>
</dbReference>
<name>A0A3S0PUQ8_9BACT</name>